<dbReference type="InterPro" id="IPR029052">
    <property type="entry name" value="Metallo-depent_PP-like"/>
</dbReference>
<evidence type="ECO:0000313" key="1">
    <source>
        <dbReference type="EMBL" id="KAA6312631.1"/>
    </source>
</evidence>
<sequence>DDRTNATRKSVKELTDTLDKSKLLILLDHQPFQLEQAERNGIDLQISGHTHYGQIIPLSWITGMIYEKAHGYLKKGDSHIYVSSGLGLWGGKFRIGTRSEYVVIDLEATGNK</sequence>
<dbReference type="PANTHER" id="PTHR31302:SF0">
    <property type="entry name" value="TRANSMEMBRANE PROTEIN WITH METALLOPHOSPHOESTERASE DOMAIN"/>
    <property type="match status" value="1"/>
</dbReference>
<accession>A0A5J4PV27</accession>
<name>A0A5J4PV27_9ZZZZ</name>
<proteinExistence type="predicted"/>
<dbReference type="SUPFAM" id="SSF56300">
    <property type="entry name" value="Metallo-dependent phosphatases"/>
    <property type="match status" value="1"/>
</dbReference>
<evidence type="ECO:0008006" key="2">
    <source>
        <dbReference type="Google" id="ProtNLM"/>
    </source>
</evidence>
<protein>
    <recommendedName>
        <fullName evidence="2">3' 5'-cyclic adenosine monophosphate phosphodiesterase CpdA</fullName>
    </recommendedName>
</protein>
<dbReference type="EMBL" id="SNRY01006421">
    <property type="protein sequence ID" value="KAA6312631.1"/>
    <property type="molecule type" value="Genomic_DNA"/>
</dbReference>
<comment type="caution">
    <text evidence="1">The sequence shown here is derived from an EMBL/GenBank/DDBJ whole genome shotgun (WGS) entry which is preliminary data.</text>
</comment>
<dbReference type="InterPro" id="IPR051158">
    <property type="entry name" value="Metallophosphoesterase_sf"/>
</dbReference>
<feature type="non-terminal residue" evidence="1">
    <location>
        <position position="1"/>
    </location>
</feature>
<dbReference type="PANTHER" id="PTHR31302">
    <property type="entry name" value="TRANSMEMBRANE PROTEIN WITH METALLOPHOSPHOESTERASE DOMAIN-RELATED"/>
    <property type="match status" value="1"/>
</dbReference>
<reference evidence="1" key="1">
    <citation type="submission" date="2019-03" db="EMBL/GenBank/DDBJ databases">
        <title>Single cell metagenomics reveals metabolic interactions within the superorganism composed of flagellate Streblomastix strix and complex community of Bacteroidetes bacteria on its surface.</title>
        <authorList>
            <person name="Treitli S.C."/>
            <person name="Kolisko M."/>
            <person name="Husnik F."/>
            <person name="Keeling P."/>
            <person name="Hampl V."/>
        </authorList>
    </citation>
    <scope>NUCLEOTIDE SEQUENCE</scope>
    <source>
        <strain evidence="1">STM</strain>
    </source>
</reference>
<dbReference type="AlphaFoldDB" id="A0A5J4PV27"/>
<gene>
    <name evidence="1" type="ORF">EZS27_036470</name>
</gene>
<organism evidence="1">
    <name type="scientific">termite gut metagenome</name>
    <dbReference type="NCBI Taxonomy" id="433724"/>
    <lineage>
        <taxon>unclassified sequences</taxon>
        <taxon>metagenomes</taxon>
        <taxon>organismal metagenomes</taxon>
    </lineage>
</organism>